<dbReference type="GO" id="GO:0005777">
    <property type="term" value="C:peroxisome"/>
    <property type="evidence" value="ECO:0007669"/>
    <property type="project" value="TreeGrafter"/>
</dbReference>
<evidence type="ECO:0000256" key="8">
    <source>
        <dbReference type="ARBA" id="ARBA00022840"/>
    </source>
</evidence>
<organism evidence="15 16">
    <name type="scientific">Saitoella complicata (strain BCRC 22490 / CBS 7301 / JCM 7358 / NBRC 10748 / NRRL Y-17804)</name>
    <dbReference type="NCBI Taxonomy" id="698492"/>
    <lineage>
        <taxon>Eukaryota</taxon>
        <taxon>Fungi</taxon>
        <taxon>Dikarya</taxon>
        <taxon>Ascomycota</taxon>
        <taxon>Taphrinomycotina</taxon>
        <taxon>Taphrinomycotina incertae sedis</taxon>
        <taxon>Saitoella</taxon>
    </lineage>
</organism>
<dbReference type="GO" id="GO:0004631">
    <property type="term" value="F:phosphomevalonate kinase activity"/>
    <property type="evidence" value="ECO:0007669"/>
    <property type="project" value="UniProtKB-EC"/>
</dbReference>
<feature type="domain" description="PDZ GRASP-type" evidence="14">
    <location>
        <begin position="22"/>
        <end position="107"/>
    </location>
</feature>
<reference evidence="15 16" key="1">
    <citation type="journal article" date="2011" name="J. Gen. Appl. Microbiol.">
        <title>Draft genome sequencing of the enigmatic yeast Saitoella complicata.</title>
        <authorList>
            <person name="Nishida H."/>
            <person name="Hamamoto M."/>
            <person name="Sugiyama J."/>
        </authorList>
    </citation>
    <scope>NUCLEOTIDE SEQUENCE [LARGE SCALE GENOMIC DNA]</scope>
    <source>
        <strain evidence="15 16">NRRL Y-17804</strain>
    </source>
</reference>
<evidence type="ECO:0000313" key="15">
    <source>
        <dbReference type="EMBL" id="GAO49702.1"/>
    </source>
</evidence>
<keyword evidence="4" id="KW-0444">Lipid biosynthesis</keyword>
<evidence type="ECO:0000313" key="16">
    <source>
        <dbReference type="Proteomes" id="UP000033140"/>
    </source>
</evidence>
<comment type="pathway">
    <text evidence="1">Isoprenoid biosynthesis; isopentenyl diphosphate biosynthesis via mevalonate pathway; isopentenyl diphosphate from (R)-mevalonate: step 2/3.</text>
</comment>
<dbReference type="EC" id="2.7.4.2" evidence="3"/>
<evidence type="ECO:0000259" key="14">
    <source>
        <dbReference type="PROSITE" id="PS51865"/>
    </source>
</evidence>
<evidence type="ECO:0000256" key="13">
    <source>
        <dbReference type="SAM" id="MobiDB-lite"/>
    </source>
</evidence>
<evidence type="ECO:0000256" key="3">
    <source>
        <dbReference type="ARBA" id="ARBA00012958"/>
    </source>
</evidence>
<dbReference type="Gene3D" id="3.30.230.10">
    <property type="match status" value="1"/>
</dbReference>
<dbReference type="InterPro" id="IPR016005">
    <property type="entry name" value="Erg8"/>
</dbReference>
<evidence type="ECO:0000256" key="7">
    <source>
        <dbReference type="ARBA" id="ARBA00022777"/>
    </source>
</evidence>
<comment type="similarity">
    <text evidence="2">Belongs to the GHMP kinase family. Mevalonate kinase subfamily.</text>
</comment>
<dbReference type="OrthoDB" id="10262935at2759"/>
<keyword evidence="5" id="KW-0808">Transferase</keyword>
<keyword evidence="11" id="KW-0753">Steroid metabolism</keyword>
<dbReference type="InterPro" id="IPR006204">
    <property type="entry name" value="GHMP_kinase_N_dom"/>
</dbReference>
<evidence type="ECO:0000256" key="10">
    <source>
        <dbReference type="ARBA" id="ARBA00023098"/>
    </source>
</evidence>
<dbReference type="InterPro" id="IPR036034">
    <property type="entry name" value="PDZ_sf"/>
</dbReference>
<reference evidence="15 16" key="3">
    <citation type="journal article" date="2015" name="Genome Announc.">
        <title>Draft Genome Sequence of the Archiascomycetous Yeast Saitoella complicata.</title>
        <authorList>
            <person name="Yamauchi K."/>
            <person name="Kondo S."/>
            <person name="Hamamoto M."/>
            <person name="Takahashi Y."/>
            <person name="Ogura Y."/>
            <person name="Hayashi T."/>
            <person name="Nishida H."/>
        </authorList>
    </citation>
    <scope>NUCLEOTIDE SEQUENCE [LARGE SCALE GENOMIC DNA]</scope>
    <source>
        <strain evidence="15 16">NRRL Y-17804</strain>
    </source>
</reference>
<dbReference type="AlphaFoldDB" id="A0A0E9NIK5"/>
<dbReference type="InterPro" id="IPR024958">
    <property type="entry name" value="GRASP_PDZ"/>
</dbReference>
<evidence type="ECO:0000256" key="11">
    <source>
        <dbReference type="ARBA" id="ARBA00023221"/>
    </source>
</evidence>
<dbReference type="EMBL" id="BACD03000025">
    <property type="protein sequence ID" value="GAO49702.1"/>
    <property type="molecule type" value="Genomic_DNA"/>
</dbReference>
<dbReference type="GO" id="GO:0006696">
    <property type="term" value="P:ergosterol biosynthetic process"/>
    <property type="evidence" value="ECO:0007669"/>
    <property type="project" value="TreeGrafter"/>
</dbReference>
<dbReference type="NCBIfam" id="TIGR01219">
    <property type="entry name" value="Pmev_kin_ERG8"/>
    <property type="match status" value="1"/>
</dbReference>
<dbReference type="Pfam" id="PF04495">
    <property type="entry name" value="GRASP55_65"/>
    <property type="match status" value="1"/>
</dbReference>
<dbReference type="GO" id="GO:0010142">
    <property type="term" value="P:farnesyl diphosphate biosynthetic process, mevalonate pathway"/>
    <property type="evidence" value="ECO:0007669"/>
    <property type="project" value="TreeGrafter"/>
</dbReference>
<evidence type="ECO:0000256" key="9">
    <source>
        <dbReference type="ARBA" id="ARBA00022955"/>
    </source>
</evidence>
<protein>
    <recommendedName>
        <fullName evidence="3">phosphomevalonate kinase</fullName>
        <ecNumber evidence="3">2.7.4.2</ecNumber>
    </recommendedName>
</protein>
<comment type="catalytic activity">
    <reaction evidence="12">
        <text>(R)-5-phosphomevalonate + ATP = (R)-5-diphosphomevalonate + ADP</text>
        <dbReference type="Rhea" id="RHEA:16341"/>
        <dbReference type="ChEBI" id="CHEBI:30616"/>
        <dbReference type="ChEBI" id="CHEBI:57557"/>
        <dbReference type="ChEBI" id="CHEBI:58146"/>
        <dbReference type="ChEBI" id="CHEBI:456216"/>
        <dbReference type="EC" id="2.7.4.2"/>
    </reaction>
    <physiologicalReaction direction="left-to-right" evidence="12">
        <dbReference type="Rhea" id="RHEA:16342"/>
    </physiologicalReaction>
</comment>
<keyword evidence="8" id="KW-0067">ATP-binding</keyword>
<feature type="domain" description="PDZ GRASP-type" evidence="14">
    <location>
        <begin position="114"/>
        <end position="206"/>
    </location>
</feature>
<keyword evidence="16" id="KW-1185">Reference proteome</keyword>
<dbReference type="SUPFAM" id="SSF54211">
    <property type="entry name" value="Ribosomal protein S5 domain 2-like"/>
    <property type="match status" value="1"/>
</dbReference>
<dbReference type="RefSeq" id="XP_019021124.1">
    <property type="nucleotide sequence ID" value="XM_019170889.1"/>
</dbReference>
<dbReference type="PANTHER" id="PTHR31814">
    <property type="match status" value="1"/>
</dbReference>
<proteinExistence type="inferred from homology"/>
<evidence type="ECO:0000256" key="1">
    <source>
        <dbReference type="ARBA" id="ARBA00005017"/>
    </source>
</evidence>
<dbReference type="PROSITE" id="PS51865">
    <property type="entry name" value="PDZ_GRASP"/>
    <property type="match status" value="2"/>
</dbReference>
<dbReference type="InterPro" id="IPR020568">
    <property type="entry name" value="Ribosomal_Su5_D2-typ_SF"/>
</dbReference>
<keyword evidence="6" id="KW-0547">Nucleotide-binding</keyword>
<sequence>MFSRFKNLVSAVSAPTARSTDQGFQVLKVNPDSTADQAGIEAYFDFIVGLNGEPINEYTLQTLQSTRGTTLSVDVLSIKGGITRTVTLTASYSASAALGMSLQWCTNIQAVADSVFHILEVKEGSPAHNAGLEPFGDYILGFAGDNIGAINGEAALGDLIGSYLNLPLPLYIYNHYLNITRQVNIIPSRNWGGPGALGAGIGTGILHRIPAPLKTGERMQAPGETLFDGAQTEEPGEFLTPADMAVAGSTADGMFSPPPIADDPGFEALPMQTPPPPRRTGRPPTGGRVASGLDDYFKEQEQKSKELDVGGVRTPVPGDLPPPPKAHSTAVAVSAPAKVLLAGGYLVLDPAFSGFVLGLSARIYAVVRARDSAVLSHRSVITVTSPQFQEARWGYTAKRLDAEGITVEPASTGSTNPYVHLALVYVLTYLAPLSLPSELDITILAANDFYSQRDSLAPGQAITTTHLESLPRFNKLPCNITEAHKTGLGSSAALITSLTGALLAFFGRDVTDVEGKRLAHNLAQASHCAAQGKIGSGFDVASAAFGSCVYTRFAPSVLSAIPEPASSDFYTQLNKVVEAEWEMKAESFEMPRGLRVIMGDVDAGSATPGMVKNVLKWKSEGREAAQKVWSELGEKNMEIVALLRSLKKASEESPDYDEEIRAFGGKKIGEILETDSTVGGPLRALYHKFLEVRTLLRLIGEQSSTAIEPETQTALLDLCIDVPGVVGAGVPGAGGYDAIFCLVIESGDAIENVRKVWGVWDKAKVGPLLAREEKEGLRLEDAGALLTEA</sequence>
<dbReference type="Gene3D" id="2.30.42.10">
    <property type="match status" value="2"/>
</dbReference>
<dbReference type="PANTHER" id="PTHR31814:SF2">
    <property type="entry name" value="PHOSPHOMEVALONATE KINASE"/>
    <property type="match status" value="1"/>
</dbReference>
<gene>
    <name evidence="15" type="ORF">G7K_3848-t1</name>
</gene>
<dbReference type="GO" id="GO:0019287">
    <property type="term" value="P:isopentenyl diphosphate biosynthetic process, mevalonate pathway"/>
    <property type="evidence" value="ECO:0007669"/>
    <property type="project" value="UniProtKB-UniPathway"/>
</dbReference>
<evidence type="ECO:0000256" key="6">
    <source>
        <dbReference type="ARBA" id="ARBA00022741"/>
    </source>
</evidence>
<accession>A0A0E9NIK5</accession>
<evidence type="ECO:0000256" key="5">
    <source>
        <dbReference type="ARBA" id="ARBA00022679"/>
    </source>
</evidence>
<reference evidence="15 16" key="2">
    <citation type="journal article" date="2014" name="J. Gen. Appl. Microbiol.">
        <title>The early diverging ascomycetous budding yeast Saitoella complicata has three histone deacetylases belonging to the Clr6, Hos2, and Rpd3 lineages.</title>
        <authorList>
            <person name="Nishida H."/>
            <person name="Matsumoto T."/>
            <person name="Kondo S."/>
            <person name="Hamamoto M."/>
            <person name="Yoshikawa H."/>
        </authorList>
    </citation>
    <scope>NUCLEOTIDE SEQUENCE [LARGE SCALE GENOMIC DNA]</scope>
    <source>
        <strain evidence="15 16">NRRL Y-17804</strain>
    </source>
</reference>
<dbReference type="SUPFAM" id="SSF50156">
    <property type="entry name" value="PDZ domain-like"/>
    <property type="match status" value="1"/>
</dbReference>
<keyword evidence="9" id="KW-0752">Steroid biosynthesis</keyword>
<keyword evidence="10" id="KW-0443">Lipid metabolism</keyword>
<dbReference type="InterPro" id="IPR035102">
    <property type="entry name" value="Phosphomevalonate_kinase"/>
</dbReference>
<feature type="region of interest" description="Disordered" evidence="13">
    <location>
        <begin position="248"/>
        <end position="289"/>
    </location>
</feature>
<dbReference type="STRING" id="698492.A0A0E9NIK5"/>
<evidence type="ECO:0000256" key="2">
    <source>
        <dbReference type="ARBA" id="ARBA00006495"/>
    </source>
</evidence>
<dbReference type="GO" id="GO:0005524">
    <property type="term" value="F:ATP binding"/>
    <property type="evidence" value="ECO:0007669"/>
    <property type="project" value="UniProtKB-KW"/>
</dbReference>
<evidence type="ECO:0000256" key="12">
    <source>
        <dbReference type="ARBA" id="ARBA00029326"/>
    </source>
</evidence>
<comment type="caution">
    <text evidence="15">The sequence shown here is derived from an EMBL/GenBank/DDBJ whole genome shotgun (WGS) entry which is preliminary data.</text>
</comment>
<keyword evidence="7" id="KW-0418">Kinase</keyword>
<dbReference type="InterPro" id="IPR014721">
    <property type="entry name" value="Ribsml_uS5_D2-typ_fold_subgr"/>
</dbReference>
<dbReference type="Pfam" id="PF00288">
    <property type="entry name" value="GHMP_kinases_N"/>
    <property type="match status" value="1"/>
</dbReference>
<evidence type="ECO:0000256" key="4">
    <source>
        <dbReference type="ARBA" id="ARBA00022516"/>
    </source>
</evidence>
<name>A0A0E9NIK5_SAICN</name>
<dbReference type="Proteomes" id="UP000033140">
    <property type="component" value="Unassembled WGS sequence"/>
</dbReference>
<dbReference type="UniPathway" id="UPA00057">
    <property type="reaction ID" value="UER00099"/>
</dbReference>